<keyword evidence="4" id="KW-0732">Signal</keyword>
<comment type="similarity">
    <text evidence="2 3">Belongs to the peptidase M14 family.</text>
</comment>
<dbReference type="SMART" id="SM00631">
    <property type="entry name" value="Zn_pept"/>
    <property type="match status" value="1"/>
</dbReference>
<name>A0ABU5GW70_9BACT</name>
<evidence type="ECO:0000259" key="5">
    <source>
        <dbReference type="PROSITE" id="PS52035"/>
    </source>
</evidence>
<dbReference type="PANTHER" id="PTHR11705:SF119">
    <property type="entry name" value="OS02G0119300 PROTEIN"/>
    <property type="match status" value="1"/>
</dbReference>
<evidence type="ECO:0000256" key="2">
    <source>
        <dbReference type="ARBA" id="ARBA00005988"/>
    </source>
</evidence>
<dbReference type="PANTHER" id="PTHR11705">
    <property type="entry name" value="PROTEASE FAMILY M14 CARBOXYPEPTIDASE A,B"/>
    <property type="match status" value="1"/>
</dbReference>
<feature type="domain" description="Peptidase M14" evidence="5">
    <location>
        <begin position="118"/>
        <end position="423"/>
    </location>
</feature>
<dbReference type="SUPFAM" id="SSF53187">
    <property type="entry name" value="Zn-dependent exopeptidases"/>
    <property type="match status" value="1"/>
</dbReference>
<dbReference type="EMBL" id="JAXIVS010000001">
    <property type="protein sequence ID" value="MDY7225424.1"/>
    <property type="molecule type" value="Genomic_DNA"/>
</dbReference>
<dbReference type="InterPro" id="IPR000834">
    <property type="entry name" value="Peptidase_M14"/>
</dbReference>
<reference evidence="6 7" key="1">
    <citation type="submission" date="2023-12" db="EMBL/GenBank/DDBJ databases">
        <title>the genome sequence of Hyalangium sp. s54d21.</title>
        <authorList>
            <person name="Zhang X."/>
        </authorList>
    </citation>
    <scope>NUCLEOTIDE SEQUENCE [LARGE SCALE GENOMIC DNA]</scope>
    <source>
        <strain evidence="7">s54d21</strain>
    </source>
</reference>
<evidence type="ECO:0000256" key="3">
    <source>
        <dbReference type="PROSITE-ProRule" id="PRU01379"/>
    </source>
</evidence>
<evidence type="ECO:0000256" key="4">
    <source>
        <dbReference type="SAM" id="SignalP"/>
    </source>
</evidence>
<evidence type="ECO:0000313" key="6">
    <source>
        <dbReference type="EMBL" id="MDY7225424.1"/>
    </source>
</evidence>
<dbReference type="PRINTS" id="PR00765">
    <property type="entry name" value="CRBOXYPTASEA"/>
</dbReference>
<dbReference type="Pfam" id="PF00246">
    <property type="entry name" value="Peptidase_M14"/>
    <property type="match status" value="1"/>
</dbReference>
<keyword evidence="7" id="KW-1185">Reference proteome</keyword>
<gene>
    <name evidence="6" type="ORF">SYV04_03485</name>
</gene>
<comment type="caution">
    <text evidence="6">The sequence shown here is derived from an EMBL/GenBank/DDBJ whole genome shotgun (WGS) entry which is preliminary data.</text>
</comment>
<feature type="chain" id="PRO_5045686570" evidence="4">
    <location>
        <begin position="24"/>
        <end position="553"/>
    </location>
</feature>
<dbReference type="Proteomes" id="UP001291309">
    <property type="component" value="Unassembled WGS sequence"/>
</dbReference>
<proteinExistence type="inferred from homology"/>
<dbReference type="CDD" id="cd06226">
    <property type="entry name" value="M14_CPT_like"/>
    <property type="match status" value="1"/>
</dbReference>
<evidence type="ECO:0000313" key="7">
    <source>
        <dbReference type="Proteomes" id="UP001291309"/>
    </source>
</evidence>
<sequence length="553" mass="59287">MSSSAAGVLAVAALALSPLSAHAGPTVPKGEEASVLPSSIVARVPFRSREDLNRMAETLDLTAAVDNEKKTVEALLTPEQYQALVKEGRRVEILEEQTRQMNAPRPDFSISGISGYACYRTMNETNTTMAQLAATYPNLAEWKDIGDTWDKLTAGGNPGDDLRVLVLTNKSIPGPKPRFFLMGAIHAREYTTAELAARFAEQVASRYGTDADATWLLDHHELHVVVQSNPDGRRIAETGLSKRKNTNNTQGSCTTTTYGVDLNRNSSFDWGGAGASTSYCNDTYRGRSSASEPETQALENYILSLFPDQRGPNSTDPAPADATGLMISLHSYGGYVLYPWGSTTTAPPNATQLRTLGRKFNYFNGYQACQVASCLYAATGSTDAFAYGRLGVASYTFEMGGAFFESCTTFENTIVPKNMPALWYAFKAARRPYQVAAGPDSISLTLSASTVPAGTTVTLTAQANDTRYGTNGGTEASQAIAAARYTLDSPSWVAGTPTYAMSPTDGAFNSTLESVRATVFTSGLTPGRHTLFVESQDASGNWGVPTAIFFNVQ</sequence>
<feature type="active site" description="Proton donor/acceptor" evidence="3">
    <location>
        <position position="398"/>
    </location>
</feature>
<protein>
    <submittedName>
        <fullName evidence="6">M14 family metallopeptidase</fullName>
    </submittedName>
</protein>
<evidence type="ECO:0000256" key="1">
    <source>
        <dbReference type="ARBA" id="ARBA00001947"/>
    </source>
</evidence>
<accession>A0ABU5GW70</accession>
<feature type="signal peptide" evidence="4">
    <location>
        <begin position="1"/>
        <end position="23"/>
    </location>
</feature>
<comment type="cofactor">
    <cofactor evidence="1">
        <name>Zn(2+)</name>
        <dbReference type="ChEBI" id="CHEBI:29105"/>
    </cofactor>
</comment>
<dbReference type="RefSeq" id="WP_321544134.1">
    <property type="nucleotide sequence ID" value="NZ_JAXIVS010000001.1"/>
</dbReference>
<dbReference type="PROSITE" id="PS52035">
    <property type="entry name" value="PEPTIDASE_M14"/>
    <property type="match status" value="1"/>
</dbReference>
<dbReference type="Gene3D" id="3.40.630.10">
    <property type="entry name" value="Zn peptidases"/>
    <property type="match status" value="1"/>
</dbReference>
<organism evidence="6 7">
    <name type="scientific">Hyalangium rubrum</name>
    <dbReference type="NCBI Taxonomy" id="3103134"/>
    <lineage>
        <taxon>Bacteria</taxon>
        <taxon>Pseudomonadati</taxon>
        <taxon>Myxococcota</taxon>
        <taxon>Myxococcia</taxon>
        <taxon>Myxococcales</taxon>
        <taxon>Cystobacterineae</taxon>
        <taxon>Archangiaceae</taxon>
        <taxon>Hyalangium</taxon>
    </lineage>
</organism>